<name>A0AAW0KHW4_QUESU</name>
<dbReference type="Proteomes" id="UP000237347">
    <property type="component" value="Unassembled WGS sequence"/>
</dbReference>
<proteinExistence type="inferred from homology"/>
<evidence type="ECO:0000256" key="1">
    <source>
        <dbReference type="ARBA" id="ARBA00009737"/>
    </source>
</evidence>
<keyword evidence="3" id="KW-1185">Reference proteome</keyword>
<dbReference type="Pfam" id="PF05755">
    <property type="entry name" value="REF"/>
    <property type="match status" value="1"/>
</dbReference>
<accession>A0AAW0KHW4</accession>
<dbReference type="PANTHER" id="PTHR33732">
    <property type="entry name" value="REF/SRPP-LIKE PROTEIN OS05G0151300/LOC_OS05G05940"/>
    <property type="match status" value="1"/>
</dbReference>
<dbReference type="InterPro" id="IPR008802">
    <property type="entry name" value="REF"/>
</dbReference>
<evidence type="ECO:0000313" key="3">
    <source>
        <dbReference type="Proteomes" id="UP000237347"/>
    </source>
</evidence>
<dbReference type="EMBL" id="PKMF04000305">
    <property type="protein sequence ID" value="KAK7838480.1"/>
    <property type="molecule type" value="Genomic_DNA"/>
</dbReference>
<comment type="similarity">
    <text evidence="1">Belongs to the REF/SRPP family.</text>
</comment>
<evidence type="ECO:0000313" key="2">
    <source>
        <dbReference type="EMBL" id="KAK7838480.1"/>
    </source>
</evidence>
<dbReference type="PANTHER" id="PTHR33732:SF2">
    <property type="entry name" value="REF_SRPP-LIKE PROTEIN"/>
    <property type="match status" value="1"/>
</dbReference>
<protein>
    <submittedName>
        <fullName evidence="2">Ref/srpp-like protein</fullName>
    </submittedName>
</protein>
<sequence length="244" mass="27520">MQEMEIERKKRRELKHLGLARMVAIHALVCVSNIYDYAKQNSGPLRSTVSTVESAVTTVVGPVYRKIQGVPDDLLVFLDDKVDEATHKFDEHAPPLAKQAVRKTNNLICKASEKAHKLVNEAQTGGPRAAVHYAVSEYKQFLLSQSVKIWVGMNQCSPFHTVTEKAVPVAAHLMEKYNHLVKDLTQKGYPIFGYMPLVPVEEISKAVKEGEAGKKRKRKEIQLHLLNTNQILLIRIKRVSIYLS</sequence>
<gene>
    <name evidence="2" type="ORF">CFP56_019596</name>
</gene>
<comment type="caution">
    <text evidence="2">The sequence shown here is derived from an EMBL/GenBank/DDBJ whole genome shotgun (WGS) entry which is preliminary data.</text>
</comment>
<dbReference type="AlphaFoldDB" id="A0AAW0KHW4"/>
<reference evidence="2 3" key="1">
    <citation type="journal article" date="2018" name="Sci. Data">
        <title>The draft genome sequence of cork oak.</title>
        <authorList>
            <person name="Ramos A.M."/>
            <person name="Usie A."/>
            <person name="Barbosa P."/>
            <person name="Barros P.M."/>
            <person name="Capote T."/>
            <person name="Chaves I."/>
            <person name="Simoes F."/>
            <person name="Abreu I."/>
            <person name="Carrasquinho I."/>
            <person name="Faro C."/>
            <person name="Guimaraes J.B."/>
            <person name="Mendonca D."/>
            <person name="Nobrega F."/>
            <person name="Rodrigues L."/>
            <person name="Saibo N.J.M."/>
            <person name="Varela M.C."/>
            <person name="Egas C."/>
            <person name="Matos J."/>
            <person name="Miguel C.M."/>
            <person name="Oliveira M.M."/>
            <person name="Ricardo C.P."/>
            <person name="Goncalves S."/>
        </authorList>
    </citation>
    <scope>NUCLEOTIDE SEQUENCE [LARGE SCALE GENOMIC DNA]</scope>
    <source>
        <strain evidence="3">cv. HL8</strain>
    </source>
</reference>
<organism evidence="2 3">
    <name type="scientific">Quercus suber</name>
    <name type="common">Cork oak</name>
    <dbReference type="NCBI Taxonomy" id="58331"/>
    <lineage>
        <taxon>Eukaryota</taxon>
        <taxon>Viridiplantae</taxon>
        <taxon>Streptophyta</taxon>
        <taxon>Embryophyta</taxon>
        <taxon>Tracheophyta</taxon>
        <taxon>Spermatophyta</taxon>
        <taxon>Magnoliopsida</taxon>
        <taxon>eudicotyledons</taxon>
        <taxon>Gunneridae</taxon>
        <taxon>Pentapetalae</taxon>
        <taxon>rosids</taxon>
        <taxon>fabids</taxon>
        <taxon>Fagales</taxon>
        <taxon>Fagaceae</taxon>
        <taxon>Quercus</taxon>
    </lineage>
</organism>